<dbReference type="Pfam" id="PF04410">
    <property type="entry name" value="Gar1"/>
    <property type="match status" value="1"/>
</dbReference>
<feature type="region of interest" description="Disordered" evidence="9">
    <location>
        <begin position="427"/>
        <end position="461"/>
    </location>
</feature>
<evidence type="ECO:0000256" key="5">
    <source>
        <dbReference type="ARBA" id="ARBA00022552"/>
    </source>
</evidence>
<dbReference type="SUPFAM" id="SSF50447">
    <property type="entry name" value="Translation proteins"/>
    <property type="match status" value="1"/>
</dbReference>
<evidence type="ECO:0000256" key="8">
    <source>
        <dbReference type="ARBA" id="ARBA00023242"/>
    </source>
</evidence>
<dbReference type="Gene3D" id="2.40.10.230">
    <property type="entry name" value="Probable tRNA pseudouridine synthase domain"/>
    <property type="match status" value="1"/>
</dbReference>
<keyword evidence="5" id="KW-0698">rRNA processing</keyword>
<keyword evidence="7" id="KW-0694">RNA-binding</keyword>
<accession>A0A976IKB6</accession>
<dbReference type="PANTHER" id="PTHR31633">
    <property type="entry name" value="H/ACA RIBONUCLEOPROTEIN COMPLEX NON-CORE SUBUNIT NAF1"/>
    <property type="match status" value="1"/>
</dbReference>
<dbReference type="OrthoDB" id="21550at2759"/>
<proteinExistence type="inferred from homology"/>
<comment type="subcellular location">
    <subcellularLocation>
        <location evidence="1">Nucleus</location>
    </subcellularLocation>
</comment>
<dbReference type="GO" id="GO:0005634">
    <property type="term" value="C:nucleus"/>
    <property type="evidence" value="ECO:0007669"/>
    <property type="project" value="UniProtKB-SubCell"/>
</dbReference>
<dbReference type="EMBL" id="SHOA02000001">
    <property type="protein sequence ID" value="TDH73348.1"/>
    <property type="molecule type" value="Genomic_DNA"/>
</dbReference>
<dbReference type="AlphaFoldDB" id="A0A976IKB6"/>
<dbReference type="InterPro" id="IPR009000">
    <property type="entry name" value="Transl_B-barrel_sf"/>
</dbReference>
<dbReference type="GO" id="GO:0003723">
    <property type="term" value="F:RNA binding"/>
    <property type="evidence" value="ECO:0007669"/>
    <property type="project" value="UniProtKB-KW"/>
</dbReference>
<dbReference type="GO" id="GO:0005732">
    <property type="term" value="C:sno(s)RNA-containing ribonucleoprotein complex"/>
    <property type="evidence" value="ECO:0007669"/>
    <property type="project" value="InterPro"/>
</dbReference>
<feature type="compositionally biased region" description="Acidic residues" evidence="9">
    <location>
        <begin position="248"/>
        <end position="260"/>
    </location>
</feature>
<keyword evidence="4" id="KW-0690">Ribosome biogenesis</keyword>
<evidence type="ECO:0000256" key="4">
    <source>
        <dbReference type="ARBA" id="ARBA00022517"/>
    </source>
</evidence>
<dbReference type="InterPro" id="IPR040309">
    <property type="entry name" value="Naf1"/>
</dbReference>
<evidence type="ECO:0000256" key="6">
    <source>
        <dbReference type="ARBA" id="ARBA00022553"/>
    </source>
</evidence>
<keyword evidence="11" id="KW-1185">Reference proteome</keyword>
<sequence length="461" mass="50161">METVEAISDLAVAAHHADAQMYLRMSQLDSSAMDKNAKVVMTTAATDDSKDGGGSDCDSIEITVKTKLEDLAFEPHAAELSSGGSCDYDSDEGADDLNELRATIEAAMEKENYKNGPALTTEHEVVLPPVREPGVDLTNDCPIAHCGSILNISATALMITVQAISNTTLLNEGSVLCLEDRTVLGCIDEVFGPVMMPMYLIRFASTFKIPKNARVNSTVYYATEHTTYIVPEDIKHKGTDASNIFDEEADETEFSDDEAEAAAKRGGRKRNRGGAQNHGIKGTNYAPSQANGGGRGGRGGHGKFERNAVYNYSRHRASPPRIVGCSQHTPTYQMLAMPSMQTRPYGGITNYTQPQSAAYGSPLYTAFRGNRLLVSSHDISPVSQEHIVSNGYYQPLLPSQDLTSYPPHALYPHSQLQLSPQAYYCQPQQPRTVPHSEAYPPHRQSKSVAPPIPRPFYGNGQ</sequence>
<reference evidence="10 11" key="1">
    <citation type="journal article" date="2021" name="Genome Biol.">
        <title>AFLAP: assembly-free linkage analysis pipeline using k-mers from genome sequencing data.</title>
        <authorList>
            <person name="Fletcher K."/>
            <person name="Zhang L."/>
            <person name="Gil J."/>
            <person name="Han R."/>
            <person name="Cavanaugh K."/>
            <person name="Michelmore R."/>
        </authorList>
    </citation>
    <scope>NUCLEOTIDE SEQUENCE [LARGE SCALE GENOMIC DNA]</scope>
    <source>
        <strain evidence="10 11">SF5</strain>
    </source>
</reference>
<dbReference type="GO" id="GO:0000493">
    <property type="term" value="P:box H/ACA snoRNP assembly"/>
    <property type="evidence" value="ECO:0007669"/>
    <property type="project" value="InterPro"/>
</dbReference>
<evidence type="ECO:0000256" key="7">
    <source>
        <dbReference type="ARBA" id="ARBA00022884"/>
    </source>
</evidence>
<dbReference type="GO" id="GO:0001522">
    <property type="term" value="P:pseudouridine synthesis"/>
    <property type="evidence" value="ECO:0007669"/>
    <property type="project" value="InterPro"/>
</dbReference>
<dbReference type="Proteomes" id="UP000294530">
    <property type="component" value="Unassembled WGS sequence"/>
</dbReference>
<evidence type="ECO:0000256" key="1">
    <source>
        <dbReference type="ARBA" id="ARBA00004123"/>
    </source>
</evidence>
<feature type="region of interest" description="Disordered" evidence="9">
    <location>
        <begin position="248"/>
        <end position="304"/>
    </location>
</feature>
<dbReference type="PANTHER" id="PTHR31633:SF1">
    <property type="entry name" value="H_ACA RIBONUCLEOPROTEIN COMPLEX NON-CORE SUBUNIT NAF1"/>
    <property type="match status" value="1"/>
</dbReference>
<name>A0A976IKB6_BRELC</name>
<comment type="caution">
    <text evidence="10">The sequence shown here is derived from an EMBL/GenBank/DDBJ whole genome shotgun (WGS) entry which is preliminary data.</text>
</comment>
<evidence type="ECO:0000313" key="10">
    <source>
        <dbReference type="EMBL" id="TDH73348.1"/>
    </source>
</evidence>
<evidence type="ECO:0000256" key="9">
    <source>
        <dbReference type="SAM" id="MobiDB-lite"/>
    </source>
</evidence>
<evidence type="ECO:0000256" key="2">
    <source>
        <dbReference type="ARBA" id="ARBA00009801"/>
    </source>
</evidence>
<evidence type="ECO:0000313" key="11">
    <source>
        <dbReference type="Proteomes" id="UP000294530"/>
    </source>
</evidence>
<dbReference type="KEGG" id="blac:94350674"/>
<dbReference type="GeneID" id="94350674"/>
<comment type="similarity">
    <text evidence="2">Belongs to the NAF1 family.</text>
</comment>
<organism evidence="10 11">
    <name type="scientific">Bremia lactucae</name>
    <name type="common">Lettuce downy mildew</name>
    <dbReference type="NCBI Taxonomy" id="4779"/>
    <lineage>
        <taxon>Eukaryota</taxon>
        <taxon>Sar</taxon>
        <taxon>Stramenopiles</taxon>
        <taxon>Oomycota</taxon>
        <taxon>Peronosporomycetes</taxon>
        <taxon>Peronosporales</taxon>
        <taxon>Peronosporaceae</taxon>
        <taxon>Bremia</taxon>
    </lineage>
</organism>
<protein>
    <recommendedName>
        <fullName evidence="3">H/ACA ribonucleoprotein complex non-core subunit NAF1</fullName>
    </recommendedName>
</protein>
<gene>
    <name evidence="10" type="ORF">CCR75_006938</name>
</gene>
<keyword evidence="6" id="KW-0597">Phosphoprotein</keyword>
<evidence type="ECO:0000256" key="3">
    <source>
        <dbReference type="ARBA" id="ARBA00021438"/>
    </source>
</evidence>
<dbReference type="InterPro" id="IPR038664">
    <property type="entry name" value="Gar1/Naf1_Cbf5-bd_sf"/>
</dbReference>
<dbReference type="InterPro" id="IPR007504">
    <property type="entry name" value="H/ACA_rnp_Gar1/Naf1"/>
</dbReference>
<dbReference type="GO" id="GO:0006364">
    <property type="term" value="P:rRNA processing"/>
    <property type="evidence" value="ECO:0007669"/>
    <property type="project" value="UniProtKB-KW"/>
</dbReference>
<keyword evidence="8" id="KW-0539">Nucleus</keyword>
<dbReference type="RefSeq" id="XP_067822846.1">
    <property type="nucleotide sequence ID" value="XM_067965003.1"/>
</dbReference>